<reference evidence="2 3" key="1">
    <citation type="submission" date="2024-09" db="EMBL/GenBank/DDBJ databases">
        <title>Rethinking Asexuality: The Enigmatic Case of Functional Sexual Genes in Lepraria (Stereocaulaceae).</title>
        <authorList>
            <person name="Doellman M."/>
            <person name="Sun Y."/>
            <person name="Barcenas-Pena A."/>
            <person name="Lumbsch H.T."/>
            <person name="Grewe F."/>
        </authorList>
    </citation>
    <scope>NUCLEOTIDE SEQUENCE [LARGE SCALE GENOMIC DNA]</scope>
    <source>
        <strain evidence="2 3">Mercado 3170</strain>
    </source>
</reference>
<accession>A0ABR4A789</accession>
<feature type="region of interest" description="Disordered" evidence="1">
    <location>
        <begin position="50"/>
        <end position="86"/>
    </location>
</feature>
<organism evidence="2 3">
    <name type="scientific">Stereocaulon virgatum</name>
    <dbReference type="NCBI Taxonomy" id="373712"/>
    <lineage>
        <taxon>Eukaryota</taxon>
        <taxon>Fungi</taxon>
        <taxon>Dikarya</taxon>
        <taxon>Ascomycota</taxon>
        <taxon>Pezizomycotina</taxon>
        <taxon>Lecanoromycetes</taxon>
        <taxon>OSLEUM clade</taxon>
        <taxon>Lecanoromycetidae</taxon>
        <taxon>Lecanorales</taxon>
        <taxon>Lecanorineae</taxon>
        <taxon>Stereocaulaceae</taxon>
        <taxon>Stereocaulon</taxon>
    </lineage>
</organism>
<proteinExistence type="predicted"/>
<dbReference type="Proteomes" id="UP001590950">
    <property type="component" value="Unassembled WGS sequence"/>
</dbReference>
<evidence type="ECO:0000313" key="2">
    <source>
        <dbReference type="EMBL" id="KAL2040923.1"/>
    </source>
</evidence>
<gene>
    <name evidence="2" type="ORF">N7G274_006381</name>
</gene>
<keyword evidence="3" id="KW-1185">Reference proteome</keyword>
<protein>
    <recommendedName>
        <fullName evidence="4">Ecp2 effector protein domain-containing protein</fullName>
    </recommendedName>
</protein>
<evidence type="ECO:0000256" key="1">
    <source>
        <dbReference type="SAM" id="MobiDB-lite"/>
    </source>
</evidence>
<dbReference type="EMBL" id="JBEFKJ010000019">
    <property type="protein sequence ID" value="KAL2040923.1"/>
    <property type="molecule type" value="Genomic_DNA"/>
</dbReference>
<feature type="compositionally biased region" description="Pro residues" evidence="1">
    <location>
        <begin position="56"/>
        <end position="84"/>
    </location>
</feature>
<sequence length="241" mass="25666">MKYTASCILFILPTITIALMLPTYHTLHLRSSTPSLDPQILPISTNAEINTGITVPPQPPLPPKSSLPPSPPQPPAPHPPPSPPRRITCFKPSQRYAEAVVLEDCNDTIEQMLHSTPGPLEYQKWTLDGSGGSHKVPDAWHVGRCQAVVGASQGGDLNDKFRLVDVIWVMQQILAACVPVTEAGLGGMGDVGNGKGFYVSVNGHQAPRGDVERLMNKTSMAVEGSLTQSFGVGEVADSSGC</sequence>
<evidence type="ECO:0008006" key="4">
    <source>
        <dbReference type="Google" id="ProtNLM"/>
    </source>
</evidence>
<comment type="caution">
    <text evidence="2">The sequence shown here is derived from an EMBL/GenBank/DDBJ whole genome shotgun (WGS) entry which is preliminary data.</text>
</comment>
<evidence type="ECO:0000313" key="3">
    <source>
        <dbReference type="Proteomes" id="UP001590950"/>
    </source>
</evidence>
<name>A0ABR4A789_9LECA</name>